<dbReference type="EMBL" id="MNAD01001550">
    <property type="protein sequence ID" value="OJT04263.1"/>
    <property type="molecule type" value="Genomic_DNA"/>
</dbReference>
<keyword evidence="2" id="KW-1185">Reference proteome</keyword>
<organism evidence="1 2">
    <name type="scientific">Trametes pubescens</name>
    <name type="common">White-rot fungus</name>
    <dbReference type="NCBI Taxonomy" id="154538"/>
    <lineage>
        <taxon>Eukaryota</taxon>
        <taxon>Fungi</taxon>
        <taxon>Dikarya</taxon>
        <taxon>Basidiomycota</taxon>
        <taxon>Agaricomycotina</taxon>
        <taxon>Agaricomycetes</taxon>
        <taxon>Polyporales</taxon>
        <taxon>Polyporaceae</taxon>
        <taxon>Trametes</taxon>
    </lineage>
</organism>
<comment type="caution">
    <text evidence="1">The sequence shown here is derived from an EMBL/GenBank/DDBJ whole genome shotgun (WGS) entry which is preliminary data.</text>
</comment>
<dbReference type="OrthoDB" id="2758477at2759"/>
<dbReference type="AlphaFoldDB" id="A0A1M2V9R4"/>
<name>A0A1M2V9R4_TRAPU</name>
<sequence>MLLTLPVETFEHIISSLAGDLPSLAACSLICHGLLPIARTWLWQEVTLPLNQDEACCQRTDAFLCLLDNPAIAHCIRSLILHPRKSVHVGEGVPFDRVTWNILSARLPALRSLRLRILVIGSLYEVVEVIRDRSTLEALYLEDVDLLESHRKVPAWPQPPTRTHSEGAVDEPLLPLCALRTLSIVGGDIFTLEVVQLALFLEQAKGYMPRLESLDLCCATPHNFARDNRPQTGPGIPSYGASLRHFGITFNIEPPMSFLFNHLPLPRLESLSIVLISPAAWIAGFTPSFARLAEALVGDAERPLAGGTGMGRTGRFPRFSHLSLRVSFRTIIRHSWGPPGPENHLEEDECDRQEEVRAHVVPPMLADFVQAGVYVEVTFD</sequence>
<gene>
    <name evidence="1" type="ORF">TRAPUB_4997</name>
</gene>
<protein>
    <recommendedName>
        <fullName evidence="3">F-box domain-containing protein</fullName>
    </recommendedName>
</protein>
<proteinExistence type="predicted"/>
<dbReference type="Proteomes" id="UP000184267">
    <property type="component" value="Unassembled WGS sequence"/>
</dbReference>
<accession>A0A1M2V9R4</accession>
<evidence type="ECO:0008006" key="3">
    <source>
        <dbReference type="Google" id="ProtNLM"/>
    </source>
</evidence>
<reference evidence="1 2" key="1">
    <citation type="submission" date="2016-10" db="EMBL/GenBank/DDBJ databases">
        <title>Genome sequence of the basidiomycete white-rot fungus Trametes pubescens.</title>
        <authorList>
            <person name="Makela M.R."/>
            <person name="Granchi Z."/>
            <person name="Peng M."/>
            <person name="De Vries R.P."/>
            <person name="Grigoriev I."/>
            <person name="Riley R."/>
            <person name="Hilden K."/>
        </authorList>
    </citation>
    <scope>NUCLEOTIDE SEQUENCE [LARGE SCALE GENOMIC DNA]</scope>
    <source>
        <strain evidence="1 2">FBCC735</strain>
    </source>
</reference>
<evidence type="ECO:0000313" key="1">
    <source>
        <dbReference type="EMBL" id="OJT04263.1"/>
    </source>
</evidence>
<evidence type="ECO:0000313" key="2">
    <source>
        <dbReference type="Proteomes" id="UP000184267"/>
    </source>
</evidence>